<evidence type="ECO:0000313" key="3">
    <source>
        <dbReference type="Proteomes" id="UP001597010"/>
    </source>
</evidence>
<dbReference type="PROSITE" id="PS51257">
    <property type="entry name" value="PROKAR_LIPOPROTEIN"/>
    <property type="match status" value="1"/>
</dbReference>
<organism evidence="2 3">
    <name type="scientific">Mucilaginibacter litoreus</name>
    <dbReference type="NCBI Taxonomy" id="1048221"/>
    <lineage>
        <taxon>Bacteria</taxon>
        <taxon>Pseudomonadati</taxon>
        <taxon>Bacteroidota</taxon>
        <taxon>Sphingobacteriia</taxon>
        <taxon>Sphingobacteriales</taxon>
        <taxon>Sphingobacteriaceae</taxon>
        <taxon>Mucilaginibacter</taxon>
    </lineage>
</organism>
<dbReference type="EMBL" id="JBHTHZ010000014">
    <property type="protein sequence ID" value="MFD0795233.1"/>
    <property type="molecule type" value="Genomic_DNA"/>
</dbReference>
<comment type="caution">
    <text evidence="2">The sequence shown here is derived from an EMBL/GenBank/DDBJ whole genome shotgun (WGS) entry which is preliminary data.</text>
</comment>
<name>A0ABW3AWB5_9SPHI</name>
<sequence length="288" mass="31462">MKAYKFIAVFGLILFSCTKSHNPLPDDEPSDNTKTFGVTFNVLQESESTKSLNSNLKTNSNTSITGFTDHLVYQVYDSAGKLITTLKQDSASSNYGRISDTFAPGKYNIVIIAAKGGVIKASEGYFYPNGYDSFFKQIPITVTDHAINKDIVLERVVGKLQLKILDAIPTTVASLKMEVVGDVSFSLPAGGINQKSNTLTITKSIPDSLKGNQNVTITTYIANTFEPFKVNIYAYDASGKTLHYAVVNDVSCQKNTVTLLSGKLFENAQTGIHITFPEWGTDPNVIHF</sequence>
<evidence type="ECO:0000313" key="2">
    <source>
        <dbReference type="EMBL" id="MFD0795233.1"/>
    </source>
</evidence>
<dbReference type="RefSeq" id="WP_377117434.1">
    <property type="nucleotide sequence ID" value="NZ_JBHTHZ010000014.1"/>
</dbReference>
<evidence type="ECO:0008006" key="4">
    <source>
        <dbReference type="Google" id="ProtNLM"/>
    </source>
</evidence>
<proteinExistence type="predicted"/>
<reference evidence="3" key="1">
    <citation type="journal article" date="2019" name="Int. J. Syst. Evol. Microbiol.">
        <title>The Global Catalogue of Microorganisms (GCM) 10K type strain sequencing project: providing services to taxonomists for standard genome sequencing and annotation.</title>
        <authorList>
            <consortium name="The Broad Institute Genomics Platform"/>
            <consortium name="The Broad Institute Genome Sequencing Center for Infectious Disease"/>
            <person name="Wu L."/>
            <person name="Ma J."/>
        </authorList>
    </citation>
    <scope>NUCLEOTIDE SEQUENCE [LARGE SCALE GENOMIC DNA]</scope>
    <source>
        <strain evidence="3">CCUG 61484</strain>
    </source>
</reference>
<gene>
    <name evidence="2" type="ORF">ACFQZX_16550</name>
</gene>
<protein>
    <recommendedName>
        <fullName evidence="4">Fimbrillin-A associated anchor protein Mfa1 and Mfa2</fullName>
    </recommendedName>
</protein>
<keyword evidence="1" id="KW-0732">Signal</keyword>
<feature type="chain" id="PRO_5046636206" description="Fimbrillin-A associated anchor protein Mfa1 and Mfa2" evidence="1">
    <location>
        <begin position="22"/>
        <end position="288"/>
    </location>
</feature>
<feature type="signal peptide" evidence="1">
    <location>
        <begin position="1"/>
        <end position="21"/>
    </location>
</feature>
<accession>A0ABW3AWB5</accession>
<evidence type="ECO:0000256" key="1">
    <source>
        <dbReference type="SAM" id="SignalP"/>
    </source>
</evidence>
<keyword evidence="3" id="KW-1185">Reference proteome</keyword>
<dbReference type="Proteomes" id="UP001597010">
    <property type="component" value="Unassembled WGS sequence"/>
</dbReference>